<dbReference type="Pfam" id="PF13521">
    <property type="entry name" value="AAA_28"/>
    <property type="match status" value="1"/>
</dbReference>
<dbReference type="GO" id="GO:0070300">
    <property type="term" value="F:phosphatidic acid binding"/>
    <property type="evidence" value="ECO:0007669"/>
    <property type="project" value="TreeGrafter"/>
</dbReference>
<dbReference type="Proteomes" id="UP001224775">
    <property type="component" value="Unassembled WGS sequence"/>
</dbReference>
<reference evidence="3" key="1">
    <citation type="submission" date="2023-06" db="EMBL/GenBank/DDBJ databases">
        <title>Survivors Of The Sea: Transcriptome response of Skeletonema marinoi to long-term dormancy.</title>
        <authorList>
            <person name="Pinder M.I.M."/>
            <person name="Kourtchenko O."/>
            <person name="Robertson E.K."/>
            <person name="Larsson T."/>
            <person name="Maumus F."/>
            <person name="Osuna-Cruz C.M."/>
            <person name="Vancaester E."/>
            <person name="Stenow R."/>
            <person name="Vandepoele K."/>
            <person name="Ploug H."/>
            <person name="Bruchert V."/>
            <person name="Godhe A."/>
            <person name="Topel M."/>
        </authorList>
    </citation>
    <scope>NUCLEOTIDE SEQUENCE</scope>
    <source>
        <strain evidence="3">R05AC</strain>
    </source>
</reference>
<dbReference type="GO" id="GO:0005525">
    <property type="term" value="F:GTP binding"/>
    <property type="evidence" value="ECO:0007669"/>
    <property type="project" value="TreeGrafter"/>
</dbReference>
<dbReference type="InterPro" id="IPR027417">
    <property type="entry name" value="P-loop_NTPase"/>
</dbReference>
<dbReference type="InterPro" id="IPR038727">
    <property type="entry name" value="NadR/Ttd14_AAA_dom"/>
</dbReference>
<sequence>MSAPPLPYERKPSNTTPSAFSARNLSQTRLRSNSHGPLAQDISAELTQAEVNSIAPPAPIYKIVLTGGPCGGKTTSMARLSPYLRERGFEVITCPEAFSLLVNNGMAFDYLSAVKGMDIVVQDTVMDMQIGMEDGFERVLRARGKPAVLLCDRGLMDGSAYMKEEDWNKLMQKREIGCVSELREGRYNAVFHLVTAAEGAEEYYTLENNAVRTESPELARSLDSMTLNAWVGHPSLKIFDNSTDFETKMQRVVEETARLVGLPTHLQKVTTKFLLKKEPDLSSFPREVAFQIFEVEKVYLYEENEDVSQENVLKEYSFIRKRTSLRKSGKESGSVYGWTSVQKMKDGQRIEKKRIITKREYLSLFNNRDKTRHIVRQKRISFLWNIQSFNVHVFKEPSDVCILHAQVRSSPGSGDTVDMPSFLDVDRLITDSVEDEIYGAYQISLIK</sequence>
<evidence type="ECO:0000313" key="3">
    <source>
        <dbReference type="EMBL" id="KAK1737069.1"/>
    </source>
</evidence>
<dbReference type="PANTHER" id="PTHR34932">
    <property type="entry name" value="TRPL TRANSLOCATION DEFECT PROTEIN 14"/>
    <property type="match status" value="1"/>
</dbReference>
<dbReference type="Gene3D" id="2.40.320.10">
    <property type="entry name" value="Hypothetical Protein Pfu-838710-001"/>
    <property type="match status" value="1"/>
</dbReference>
<organism evidence="3 4">
    <name type="scientific">Skeletonema marinoi</name>
    <dbReference type="NCBI Taxonomy" id="267567"/>
    <lineage>
        <taxon>Eukaryota</taxon>
        <taxon>Sar</taxon>
        <taxon>Stramenopiles</taxon>
        <taxon>Ochrophyta</taxon>
        <taxon>Bacillariophyta</taxon>
        <taxon>Coscinodiscophyceae</taxon>
        <taxon>Thalassiosirophycidae</taxon>
        <taxon>Thalassiosirales</taxon>
        <taxon>Skeletonemataceae</taxon>
        <taxon>Skeletonema</taxon>
        <taxon>Skeletonema marinoi-dohrnii complex</taxon>
    </lineage>
</organism>
<dbReference type="EMBL" id="JATAAI010000026">
    <property type="protein sequence ID" value="KAK1737069.1"/>
    <property type="molecule type" value="Genomic_DNA"/>
</dbReference>
<feature type="compositionally biased region" description="Polar residues" evidence="1">
    <location>
        <begin position="13"/>
        <end position="23"/>
    </location>
</feature>
<dbReference type="SUPFAM" id="SSF52540">
    <property type="entry name" value="P-loop containing nucleoside triphosphate hydrolases"/>
    <property type="match status" value="1"/>
</dbReference>
<dbReference type="GO" id="GO:0035091">
    <property type="term" value="F:phosphatidylinositol binding"/>
    <property type="evidence" value="ECO:0007669"/>
    <property type="project" value="TreeGrafter"/>
</dbReference>
<evidence type="ECO:0000313" key="4">
    <source>
        <dbReference type="Proteomes" id="UP001224775"/>
    </source>
</evidence>
<feature type="domain" description="NadR/Ttd14 AAA" evidence="2">
    <location>
        <begin position="62"/>
        <end position="247"/>
    </location>
</feature>
<protein>
    <submittedName>
        <fullName evidence="3">TRPL translocation defect protein 14-related protein</fullName>
    </submittedName>
</protein>
<evidence type="ECO:0000256" key="1">
    <source>
        <dbReference type="SAM" id="MobiDB-lite"/>
    </source>
</evidence>
<accession>A0AAD9D8V0</accession>
<keyword evidence="4" id="KW-1185">Reference proteome</keyword>
<comment type="caution">
    <text evidence="3">The sequence shown here is derived from an EMBL/GenBank/DDBJ whole genome shotgun (WGS) entry which is preliminary data.</text>
</comment>
<proteinExistence type="predicted"/>
<dbReference type="CDD" id="cd01983">
    <property type="entry name" value="SIMIBI"/>
    <property type="match status" value="1"/>
</dbReference>
<dbReference type="Gene3D" id="3.40.50.300">
    <property type="entry name" value="P-loop containing nucleotide triphosphate hydrolases"/>
    <property type="match status" value="1"/>
</dbReference>
<dbReference type="PANTHER" id="PTHR34932:SF1">
    <property type="entry name" value="TRPL TRANSLOCATION DEFECT PROTEIN 14"/>
    <property type="match status" value="1"/>
</dbReference>
<gene>
    <name evidence="3" type="ORF">QTG54_011936</name>
</gene>
<feature type="region of interest" description="Disordered" evidence="1">
    <location>
        <begin position="1"/>
        <end position="23"/>
    </location>
</feature>
<dbReference type="AlphaFoldDB" id="A0AAD9D8V0"/>
<evidence type="ECO:0000259" key="2">
    <source>
        <dbReference type="Pfam" id="PF13521"/>
    </source>
</evidence>
<dbReference type="InterPro" id="IPR053227">
    <property type="entry name" value="TRPL-trafficking_regulator"/>
</dbReference>
<name>A0AAD9D8V0_9STRA</name>